<comment type="caution">
    <text evidence="2">The sequence shown here is derived from an EMBL/GenBank/DDBJ whole genome shotgun (WGS) entry which is preliminary data.</text>
</comment>
<feature type="compositionally biased region" description="Low complexity" evidence="1">
    <location>
        <begin position="38"/>
        <end position="48"/>
    </location>
</feature>
<dbReference type="Proteomes" id="UP000235616">
    <property type="component" value="Unassembled WGS sequence"/>
</dbReference>
<protein>
    <submittedName>
        <fullName evidence="2">Uncharacterized protein</fullName>
    </submittedName>
</protein>
<sequence>MVAETKASSVLARNPFMEEPHRAMQRAAQRACTERAEAGAPSRGAASRAPRRCTATRRAPA</sequence>
<dbReference type="EMBL" id="PNYA01000009">
    <property type="protein sequence ID" value="PMS20058.1"/>
    <property type="molecule type" value="Genomic_DNA"/>
</dbReference>
<gene>
    <name evidence="2" type="ORF">C0Z18_11610</name>
</gene>
<evidence type="ECO:0000313" key="3">
    <source>
        <dbReference type="Proteomes" id="UP000235616"/>
    </source>
</evidence>
<feature type="compositionally biased region" description="Basic residues" evidence="1">
    <location>
        <begin position="49"/>
        <end position="61"/>
    </location>
</feature>
<feature type="region of interest" description="Disordered" evidence="1">
    <location>
        <begin position="1"/>
        <end position="61"/>
    </location>
</feature>
<accession>A0A2N7VSC2</accession>
<dbReference type="AlphaFoldDB" id="A0A2N7VSC2"/>
<evidence type="ECO:0000313" key="2">
    <source>
        <dbReference type="EMBL" id="PMS20058.1"/>
    </source>
</evidence>
<reference evidence="2 3" key="1">
    <citation type="submission" date="2018-01" db="EMBL/GenBank/DDBJ databases">
        <title>Whole genome analyses suggest that Burkholderia sensu lato contains two further novel genera in the rhizoxinica-symbiotica group Mycetohabitans gen. nov., and Trinickia gen. nov.: implications for the evolution of diazotrophy and nodulation in the Burkholderiaceae.</title>
        <authorList>
            <person name="Estrada-de los Santos P."/>
            <person name="Palmer M."/>
            <person name="Chavez-Ramirez B."/>
            <person name="Beukes C."/>
            <person name="Steenkamp E.T."/>
            <person name="Hirsch A.M."/>
            <person name="Manyaka P."/>
            <person name="Maluk M."/>
            <person name="Lafos M."/>
            <person name="Crook M."/>
            <person name="Gross E."/>
            <person name="Simon M.F."/>
            <person name="Bueno dos Reis Junior F."/>
            <person name="Poole P.S."/>
            <person name="Venter S.N."/>
            <person name="James E.K."/>
        </authorList>
    </citation>
    <scope>NUCLEOTIDE SEQUENCE [LARGE SCALE GENOMIC DNA]</scope>
    <source>
        <strain evidence="2 3">GIMN1.004</strain>
    </source>
</reference>
<keyword evidence="3" id="KW-1185">Reference proteome</keyword>
<proteinExistence type="predicted"/>
<name>A0A2N7VSC2_9BURK</name>
<evidence type="ECO:0000256" key="1">
    <source>
        <dbReference type="SAM" id="MobiDB-lite"/>
    </source>
</evidence>
<organism evidence="2 3">
    <name type="scientific">Trinickia dabaoshanensis</name>
    <dbReference type="NCBI Taxonomy" id="564714"/>
    <lineage>
        <taxon>Bacteria</taxon>
        <taxon>Pseudomonadati</taxon>
        <taxon>Pseudomonadota</taxon>
        <taxon>Betaproteobacteria</taxon>
        <taxon>Burkholderiales</taxon>
        <taxon>Burkholderiaceae</taxon>
        <taxon>Trinickia</taxon>
    </lineage>
</organism>